<evidence type="ECO:0000313" key="1">
    <source>
        <dbReference type="EMBL" id="KAK7335817.1"/>
    </source>
</evidence>
<dbReference type="GO" id="GO:0006740">
    <property type="term" value="P:NADPH regeneration"/>
    <property type="evidence" value="ECO:0007669"/>
    <property type="project" value="TreeGrafter"/>
</dbReference>
<dbReference type="AlphaFoldDB" id="A0AAN9LGY6"/>
<protein>
    <recommendedName>
        <fullName evidence="3">Gfo/Idh/MocA-like oxidoreductase C-terminal domain-containing protein</fullName>
    </recommendedName>
</protein>
<comment type="caution">
    <text evidence="1">The sequence shown here is derived from an EMBL/GenBank/DDBJ whole genome shotgun (WGS) entry which is preliminary data.</text>
</comment>
<gene>
    <name evidence="1" type="ORF">VNO80_27879</name>
</gene>
<dbReference type="SUPFAM" id="SSF55347">
    <property type="entry name" value="Glyceraldehyde-3-phosphate dehydrogenase-like, C-terminal domain"/>
    <property type="match status" value="1"/>
</dbReference>
<dbReference type="Gene3D" id="3.30.360.10">
    <property type="entry name" value="Dihydrodipicolinate Reductase, domain 2"/>
    <property type="match status" value="1"/>
</dbReference>
<organism evidence="1 2">
    <name type="scientific">Phaseolus coccineus</name>
    <name type="common">Scarlet runner bean</name>
    <name type="synonym">Phaseolus multiflorus</name>
    <dbReference type="NCBI Taxonomy" id="3886"/>
    <lineage>
        <taxon>Eukaryota</taxon>
        <taxon>Viridiplantae</taxon>
        <taxon>Streptophyta</taxon>
        <taxon>Embryophyta</taxon>
        <taxon>Tracheophyta</taxon>
        <taxon>Spermatophyta</taxon>
        <taxon>Magnoliopsida</taxon>
        <taxon>eudicotyledons</taxon>
        <taxon>Gunneridae</taxon>
        <taxon>Pentapetalae</taxon>
        <taxon>rosids</taxon>
        <taxon>fabids</taxon>
        <taxon>Fabales</taxon>
        <taxon>Fabaceae</taxon>
        <taxon>Papilionoideae</taxon>
        <taxon>50 kb inversion clade</taxon>
        <taxon>NPAAA clade</taxon>
        <taxon>indigoferoid/millettioid clade</taxon>
        <taxon>Phaseoleae</taxon>
        <taxon>Phaseolus</taxon>
    </lineage>
</organism>
<evidence type="ECO:0000313" key="2">
    <source>
        <dbReference type="Proteomes" id="UP001374584"/>
    </source>
</evidence>
<sequence>MAMIPYQLSRLPYHDSLKVPEADIQHANAFCSFFSFWQGGFLLDMGVHFVAALRMVLGGFSFSNDISCRFDLTSPRSRIICLECLQWLSPPPEHARHVALRRVVGLNGTLEVEHSSGGEHGYLVSFYGGDGQNKSSFFPITGVTEELKAFINDVSENTLKKGSQFVAEPRLSFEVGARDVAVLEAMFESGAKQGELVQVKNF</sequence>
<keyword evidence="2" id="KW-1185">Reference proteome</keyword>
<name>A0AAN9LGY6_PHACN</name>
<proteinExistence type="predicted"/>
<dbReference type="PANTHER" id="PTHR42840">
    <property type="entry name" value="NAD(P)-BINDING ROSSMANN-FOLD SUPERFAMILY PROTEIN-RELATED"/>
    <property type="match status" value="1"/>
</dbReference>
<dbReference type="GO" id="GO:0016491">
    <property type="term" value="F:oxidoreductase activity"/>
    <property type="evidence" value="ECO:0007669"/>
    <property type="project" value="TreeGrafter"/>
</dbReference>
<dbReference type="Proteomes" id="UP001374584">
    <property type="component" value="Unassembled WGS sequence"/>
</dbReference>
<reference evidence="1 2" key="1">
    <citation type="submission" date="2024-01" db="EMBL/GenBank/DDBJ databases">
        <title>The genomes of 5 underutilized Papilionoideae crops provide insights into root nodulation and disease resistanc.</title>
        <authorList>
            <person name="Jiang F."/>
        </authorList>
    </citation>
    <scope>NUCLEOTIDE SEQUENCE [LARGE SCALE GENOMIC DNA]</scope>
    <source>
        <strain evidence="1">JINMINGXINNONG_FW02</strain>
        <tissue evidence="1">Leaves</tissue>
    </source>
</reference>
<evidence type="ECO:0008006" key="3">
    <source>
        <dbReference type="Google" id="ProtNLM"/>
    </source>
</evidence>
<accession>A0AAN9LGY6</accession>
<dbReference type="GO" id="GO:0005737">
    <property type="term" value="C:cytoplasm"/>
    <property type="evidence" value="ECO:0007669"/>
    <property type="project" value="TreeGrafter"/>
</dbReference>
<dbReference type="PANTHER" id="PTHR42840:SF5">
    <property type="entry name" value="NAD(P)-BINDING ROSSMANN-FOLD SUPERFAMILY PROTEIN"/>
    <property type="match status" value="1"/>
</dbReference>
<dbReference type="EMBL" id="JAYMYR010000010">
    <property type="protein sequence ID" value="KAK7335817.1"/>
    <property type="molecule type" value="Genomic_DNA"/>
</dbReference>